<dbReference type="EMBL" id="JAKOGI010000031">
    <property type="protein sequence ID" value="KAJ8448274.1"/>
    <property type="molecule type" value="Genomic_DNA"/>
</dbReference>
<comment type="caution">
    <text evidence="4">The sequence shown here is derived from an EMBL/GenBank/DDBJ whole genome shotgun (WGS) entry which is preliminary data.</text>
</comment>
<feature type="compositionally biased region" description="Low complexity" evidence="1">
    <location>
        <begin position="254"/>
        <end position="267"/>
    </location>
</feature>
<sequence length="572" mass="63054">MASLTPGVLLKLLQNVDSHVKIRGEHRSVLLQVISIVPALTGGDLWPDHGFFLKVSDSSHSTYVSLSKVDNELILNNKLQLGQFFYVDRLEAGTPVPTLVGVRPLPGRNPFVGNPKDLMLLVDPPEGPVQVDHDEISVKSKASKLVSRASESQGRSSRHKLVIKEERSVVSSRYMEGVFSSHQRVSSSDSISMKSTETESIGDGKHGFLRSKLHKPRGQSLPSTPCPSRPLTPSRARPVTPSRARPMIPTRTHPVTPSRSRPVSPCRTRPDPLEAKIETSRETLQALKLTNRRSISKQENINLNCSGNAKEKSSQTSELTSPWSSLPASLLKPGKGMLRRRNLASLVAAEAQREATAAAILVKCIDMFADLCSSASPTTPHVPLSKFFTLYQLLDQPVSSSSRDHKSVHLPNNSSPSPSKEKRSLAPLPLNGKTKTKPTKPPPELSLAEKFEWSKGNGHNEIKDLRETLLKETQEWFLKFLDSALECGFKVEKKAKDSTGRRTEPNNHIAITLSQLKQANEWLDRLKGNLVAEKAHHGVADRVDKLKKKVYACLLVHVDSAASALESRSDRK</sequence>
<evidence type="ECO:0000313" key="4">
    <source>
        <dbReference type="EMBL" id="KAJ8448274.1"/>
    </source>
</evidence>
<organism evidence="4 5">
    <name type="scientific">Carnegiea gigantea</name>
    <dbReference type="NCBI Taxonomy" id="171969"/>
    <lineage>
        <taxon>Eukaryota</taxon>
        <taxon>Viridiplantae</taxon>
        <taxon>Streptophyta</taxon>
        <taxon>Embryophyta</taxon>
        <taxon>Tracheophyta</taxon>
        <taxon>Spermatophyta</taxon>
        <taxon>Magnoliopsida</taxon>
        <taxon>eudicotyledons</taxon>
        <taxon>Gunneridae</taxon>
        <taxon>Pentapetalae</taxon>
        <taxon>Caryophyllales</taxon>
        <taxon>Cactineae</taxon>
        <taxon>Cactaceae</taxon>
        <taxon>Cactoideae</taxon>
        <taxon>Echinocereeae</taxon>
        <taxon>Carnegiea</taxon>
    </lineage>
</organism>
<keyword evidence="5" id="KW-1185">Reference proteome</keyword>
<dbReference type="Pfam" id="PF21647">
    <property type="entry name" value="DUF6857"/>
    <property type="match status" value="2"/>
</dbReference>
<accession>A0A9Q1QNG1</accession>
<feature type="compositionally biased region" description="Polar residues" evidence="1">
    <location>
        <begin position="180"/>
        <end position="199"/>
    </location>
</feature>
<feature type="region of interest" description="Disordered" evidence="1">
    <location>
        <begin position="305"/>
        <end position="324"/>
    </location>
</feature>
<feature type="region of interest" description="Disordered" evidence="1">
    <location>
        <begin position="179"/>
        <end position="271"/>
    </location>
</feature>
<evidence type="ECO:0000256" key="1">
    <source>
        <dbReference type="SAM" id="MobiDB-lite"/>
    </source>
</evidence>
<dbReference type="PANTHER" id="PTHR31928:SF2">
    <property type="entry name" value="EXPRESSED PROTEIN"/>
    <property type="match status" value="1"/>
</dbReference>
<feature type="domain" description="DUF6857" evidence="3">
    <location>
        <begin position="410"/>
        <end position="565"/>
    </location>
</feature>
<protein>
    <submittedName>
        <fullName evidence="4">Uncharacterized protein</fullName>
    </submittedName>
</protein>
<name>A0A9Q1QNG1_9CARY</name>
<feature type="domain" description="DUF936" evidence="2">
    <location>
        <begin position="4"/>
        <end position="119"/>
    </location>
</feature>
<evidence type="ECO:0000313" key="5">
    <source>
        <dbReference type="Proteomes" id="UP001153076"/>
    </source>
</evidence>
<dbReference type="InterPro" id="IPR049172">
    <property type="entry name" value="DUF6857_pln"/>
</dbReference>
<reference evidence="4" key="1">
    <citation type="submission" date="2022-04" db="EMBL/GenBank/DDBJ databases">
        <title>Carnegiea gigantea Genome sequencing and assembly v2.</title>
        <authorList>
            <person name="Copetti D."/>
            <person name="Sanderson M.J."/>
            <person name="Burquez A."/>
            <person name="Wojciechowski M.F."/>
        </authorList>
    </citation>
    <scope>NUCLEOTIDE SEQUENCE</scope>
    <source>
        <strain evidence="4">SGP5-SGP5p</strain>
        <tissue evidence="4">Aerial part</tissue>
    </source>
</reference>
<dbReference type="PANTHER" id="PTHR31928">
    <property type="entry name" value="EXPRESSED PROTEIN"/>
    <property type="match status" value="1"/>
</dbReference>
<dbReference type="InterPro" id="IPR010341">
    <property type="entry name" value="DUF936_pln"/>
</dbReference>
<feature type="compositionally biased region" description="Basic residues" evidence="1">
    <location>
        <begin position="207"/>
        <end position="217"/>
    </location>
</feature>
<dbReference type="AlphaFoldDB" id="A0A9Q1QNG1"/>
<dbReference type="Proteomes" id="UP001153076">
    <property type="component" value="Unassembled WGS sequence"/>
</dbReference>
<evidence type="ECO:0000259" key="3">
    <source>
        <dbReference type="Pfam" id="PF21647"/>
    </source>
</evidence>
<dbReference type="OrthoDB" id="773154at2759"/>
<proteinExistence type="predicted"/>
<feature type="region of interest" description="Disordered" evidence="1">
    <location>
        <begin position="400"/>
        <end position="445"/>
    </location>
</feature>
<feature type="compositionally biased region" description="Polar residues" evidence="1">
    <location>
        <begin position="314"/>
        <end position="324"/>
    </location>
</feature>
<evidence type="ECO:0000259" key="2">
    <source>
        <dbReference type="Pfam" id="PF06075"/>
    </source>
</evidence>
<dbReference type="InterPro" id="IPR048297">
    <property type="entry name" value="DUF936_dom_pln"/>
</dbReference>
<feature type="region of interest" description="Disordered" evidence="1">
    <location>
        <begin position="140"/>
        <end position="159"/>
    </location>
</feature>
<dbReference type="Pfam" id="PF06075">
    <property type="entry name" value="DUF936"/>
    <property type="match status" value="1"/>
</dbReference>
<feature type="domain" description="DUF6857" evidence="3">
    <location>
        <begin position="315"/>
        <end position="396"/>
    </location>
</feature>
<gene>
    <name evidence="4" type="ORF">Cgig2_025198</name>
</gene>